<organism evidence="1 2">
    <name type="scientific">Polarella glacialis</name>
    <name type="common">Dinoflagellate</name>
    <dbReference type="NCBI Taxonomy" id="89957"/>
    <lineage>
        <taxon>Eukaryota</taxon>
        <taxon>Sar</taxon>
        <taxon>Alveolata</taxon>
        <taxon>Dinophyceae</taxon>
        <taxon>Suessiales</taxon>
        <taxon>Suessiaceae</taxon>
        <taxon>Polarella</taxon>
    </lineage>
</organism>
<protein>
    <submittedName>
        <fullName evidence="1">Uncharacterized protein</fullName>
    </submittedName>
</protein>
<gene>
    <name evidence="1" type="ORF">PGLA2088_LOCUS48672</name>
</gene>
<feature type="non-terminal residue" evidence="1">
    <location>
        <position position="91"/>
    </location>
</feature>
<name>A0A813LNW3_POLGL</name>
<dbReference type="EMBL" id="CAJNNW010036746">
    <property type="protein sequence ID" value="CAE8737232.1"/>
    <property type="molecule type" value="Genomic_DNA"/>
</dbReference>
<evidence type="ECO:0000313" key="2">
    <source>
        <dbReference type="Proteomes" id="UP000626109"/>
    </source>
</evidence>
<dbReference type="Proteomes" id="UP000626109">
    <property type="component" value="Unassembled WGS sequence"/>
</dbReference>
<evidence type="ECO:0000313" key="1">
    <source>
        <dbReference type="EMBL" id="CAE8737232.1"/>
    </source>
</evidence>
<proteinExistence type="predicted"/>
<sequence length="91" mass="9925">MGQGFCSPVAPENIGSSHEELVKAFGDLGTDSTLTFVLAGLTKVCEENSYLKPMGTEPTPHHLLFWVRKCRELMIAGKGQEATICLERITS</sequence>
<comment type="caution">
    <text evidence="1">The sequence shown here is derived from an EMBL/GenBank/DDBJ whole genome shotgun (WGS) entry which is preliminary data.</text>
</comment>
<accession>A0A813LNW3</accession>
<reference evidence="1" key="1">
    <citation type="submission" date="2021-02" db="EMBL/GenBank/DDBJ databases">
        <authorList>
            <person name="Dougan E. K."/>
            <person name="Rhodes N."/>
            <person name="Thang M."/>
            <person name="Chan C."/>
        </authorList>
    </citation>
    <scope>NUCLEOTIDE SEQUENCE</scope>
</reference>
<dbReference type="AlphaFoldDB" id="A0A813LNW3"/>